<name>A0A0U0QI37_MYCTX</name>
<evidence type="ECO:0000313" key="2">
    <source>
        <dbReference type="EMBL" id="CFR77151.1"/>
    </source>
</evidence>
<evidence type="ECO:0000313" key="3">
    <source>
        <dbReference type="EMBL" id="COV35386.1"/>
    </source>
</evidence>
<evidence type="ECO:0000313" key="7">
    <source>
        <dbReference type="Proteomes" id="UP000046680"/>
    </source>
</evidence>
<reference evidence="4" key="1">
    <citation type="submission" date="2015-03" db="EMBL/GenBank/DDBJ databases">
        <authorList>
            <person name="Murphy D."/>
        </authorList>
    </citation>
    <scope>NUCLEOTIDE SEQUENCE [LARGE SCALE GENOMIC DNA]</scope>
    <source>
        <strain evidence="4">K00500041</strain>
    </source>
</reference>
<dbReference type="EMBL" id="CSAJ01000001">
    <property type="protein sequence ID" value="COV35386.1"/>
    <property type="molecule type" value="Genomic_DNA"/>
</dbReference>
<dbReference type="Proteomes" id="UP000038802">
    <property type="component" value="Unassembled WGS sequence"/>
</dbReference>
<proteinExistence type="predicted"/>
<gene>
    <name evidence="2" type="ORF">ERS007657_01542</name>
    <name evidence="1" type="ORF">ERS007688_01995</name>
    <name evidence="4" type="ORF">ERS007703_05242</name>
    <name evidence="3" type="ORF">ERS007720_00006</name>
</gene>
<evidence type="ECO:0000313" key="5">
    <source>
        <dbReference type="Proteomes" id="UP000038802"/>
    </source>
</evidence>
<organism evidence="4 5">
    <name type="scientific">Mycobacterium tuberculosis</name>
    <dbReference type="NCBI Taxonomy" id="1773"/>
    <lineage>
        <taxon>Bacteria</taxon>
        <taxon>Bacillati</taxon>
        <taxon>Actinomycetota</taxon>
        <taxon>Actinomycetes</taxon>
        <taxon>Mycobacteriales</taxon>
        <taxon>Mycobacteriaceae</taxon>
        <taxon>Mycobacterium</taxon>
        <taxon>Mycobacterium tuberculosis complex</taxon>
    </lineage>
</organism>
<dbReference type="EMBL" id="CGCX01000486">
    <property type="protein sequence ID" value="CFR77151.1"/>
    <property type="molecule type" value="Genomic_DNA"/>
</dbReference>
<protein>
    <submittedName>
        <fullName evidence="4">Uncharacterized protein</fullName>
    </submittedName>
</protein>
<accession>A0A0U0QI37</accession>
<dbReference type="AlphaFoldDB" id="A0A0U0QI37"/>
<evidence type="ECO:0000313" key="8">
    <source>
        <dbReference type="Proteomes" id="UP000046947"/>
    </source>
</evidence>
<evidence type="ECO:0000313" key="6">
    <source>
        <dbReference type="Proteomes" id="UP000044938"/>
    </source>
</evidence>
<dbReference type="Proteomes" id="UP000044938">
    <property type="component" value="Unassembled WGS sequence"/>
</dbReference>
<evidence type="ECO:0000313" key="1">
    <source>
        <dbReference type="EMBL" id="CFE51897.1"/>
    </source>
</evidence>
<dbReference type="EMBL" id="CSAE01001258">
    <property type="protein sequence ID" value="COX44566.1"/>
    <property type="molecule type" value="Genomic_DNA"/>
</dbReference>
<sequence length="80" mass="8225">MPAAVTATTTPSGPGSAGSGWVLTLTLPAPSMTTARMLAYSLSLWQNELRPMRFAYLPGTGLGRLNVVNGGPAIPRLGIA</sequence>
<dbReference type="Proteomes" id="UP000046947">
    <property type="component" value="Unassembled WGS sequence"/>
</dbReference>
<dbReference type="Proteomes" id="UP000046680">
    <property type="component" value="Unassembled WGS sequence"/>
</dbReference>
<dbReference type="EMBL" id="CFOH01000296">
    <property type="protein sequence ID" value="CFE51897.1"/>
    <property type="molecule type" value="Genomic_DNA"/>
</dbReference>
<evidence type="ECO:0000313" key="4">
    <source>
        <dbReference type="EMBL" id="COX44566.1"/>
    </source>
</evidence>
<reference evidence="5 6" key="2">
    <citation type="submission" date="2015-03" db="EMBL/GenBank/DDBJ databases">
        <authorList>
            <consortium name="Pathogen Informatics"/>
        </authorList>
    </citation>
    <scope>NUCLEOTIDE SEQUENCE [LARGE SCALE GENOMIC DNA]</scope>
    <source>
        <strain evidence="2 7">C09601061</strain>
        <strain evidence="1 8">H09601792</strain>
        <strain evidence="5">K00500041</strain>
        <strain evidence="3 6">M09401471</strain>
    </source>
</reference>